<comment type="caution">
    <text evidence="1">The sequence shown here is derived from an EMBL/GenBank/DDBJ whole genome shotgun (WGS) entry which is preliminary data.</text>
</comment>
<reference evidence="1 2" key="1">
    <citation type="submission" date="2013-06" db="EMBL/GenBank/DDBJ databases">
        <authorList>
            <person name="Weinstock G."/>
            <person name="Sodergren E."/>
            <person name="Lobos E.A."/>
            <person name="Fulton L."/>
            <person name="Fulton R."/>
            <person name="Courtney L."/>
            <person name="Fronick C."/>
            <person name="O'Laughlin M."/>
            <person name="Godfrey J."/>
            <person name="Wilson R.M."/>
            <person name="Miner T."/>
            <person name="Farmer C."/>
            <person name="Delehaunty K."/>
            <person name="Cordes M."/>
            <person name="Minx P."/>
            <person name="Tomlinson C."/>
            <person name="Chen J."/>
            <person name="Wollam A."/>
            <person name="Pepin K.H."/>
            <person name="Bhonagiri V."/>
            <person name="Zhang X."/>
            <person name="Warren W."/>
            <person name="Mitreva M."/>
            <person name="Mardis E.R."/>
            <person name="Wilson R.K."/>
        </authorList>
    </citation>
    <scope>NUCLEOTIDE SEQUENCE [LARGE SCALE GENOMIC DNA]</scope>
    <source>
        <strain evidence="1 2">ATCC 14869</strain>
    </source>
</reference>
<gene>
    <name evidence="1" type="ORF">HMPREF0495_01951</name>
</gene>
<name>U2QLT9_LEVBR</name>
<organism evidence="1 2">
    <name type="scientific">Levilactobacillus brevis ATCC 14869 = DSM 20054</name>
    <dbReference type="NCBI Taxonomy" id="649758"/>
    <lineage>
        <taxon>Bacteria</taxon>
        <taxon>Bacillati</taxon>
        <taxon>Bacillota</taxon>
        <taxon>Bacilli</taxon>
        <taxon>Lactobacillales</taxon>
        <taxon>Lactobacillaceae</taxon>
        <taxon>Levilactobacillus</taxon>
    </lineage>
</organism>
<accession>U2QLT9</accession>
<dbReference type="EMBL" id="AWVK01000092">
    <property type="protein sequence ID" value="ERK42273.1"/>
    <property type="molecule type" value="Genomic_DNA"/>
</dbReference>
<evidence type="ECO:0000313" key="1">
    <source>
        <dbReference type="EMBL" id="ERK42273.1"/>
    </source>
</evidence>
<proteinExistence type="predicted"/>
<protein>
    <submittedName>
        <fullName evidence="1">Uncharacterized protein</fullName>
    </submittedName>
</protein>
<dbReference type="AlphaFoldDB" id="U2QLT9"/>
<dbReference type="HOGENOM" id="CLU_3217734_0_0_9"/>
<dbReference type="Proteomes" id="UP000016644">
    <property type="component" value="Unassembled WGS sequence"/>
</dbReference>
<evidence type="ECO:0000313" key="2">
    <source>
        <dbReference type="Proteomes" id="UP000016644"/>
    </source>
</evidence>
<sequence length="44" mass="4753">MLIELMNVPEHGIIVYAATSNHKNKKSVPSVATNAEGTDFLVVI</sequence>